<evidence type="ECO:0000313" key="1">
    <source>
        <dbReference type="EMBL" id="MBM7569876.1"/>
    </source>
</evidence>
<sequence>MNNKNRLANYLEDLWTKGFKLNDDQVRFIYFGKKLTNAPDWKVILSLKTTLQFQQTFDGSFYISLLELLNQEAIYSTKEAYALLKEKGFA</sequence>
<evidence type="ECO:0000313" key="2">
    <source>
        <dbReference type="Proteomes" id="UP001296943"/>
    </source>
</evidence>
<name>A0ABS2MVF4_9BACI</name>
<proteinExistence type="predicted"/>
<dbReference type="InterPro" id="IPR046126">
    <property type="entry name" value="DUF6123"/>
</dbReference>
<comment type="caution">
    <text evidence="1">The sequence shown here is derived from an EMBL/GenBank/DDBJ whole genome shotgun (WGS) entry which is preliminary data.</text>
</comment>
<keyword evidence="2" id="KW-1185">Reference proteome</keyword>
<dbReference type="Pfam" id="PF19618">
    <property type="entry name" value="DUF6123"/>
    <property type="match status" value="1"/>
</dbReference>
<reference evidence="1 2" key="1">
    <citation type="submission" date="2021-01" db="EMBL/GenBank/DDBJ databases">
        <title>Genomic Encyclopedia of Type Strains, Phase IV (KMG-IV): sequencing the most valuable type-strain genomes for metagenomic binning, comparative biology and taxonomic classification.</title>
        <authorList>
            <person name="Goeker M."/>
        </authorList>
    </citation>
    <scope>NUCLEOTIDE SEQUENCE [LARGE SCALE GENOMIC DNA]</scope>
    <source>
        <strain evidence="1 2">DSM 23711</strain>
    </source>
</reference>
<gene>
    <name evidence="1" type="ORF">JOC48_000345</name>
</gene>
<dbReference type="Proteomes" id="UP001296943">
    <property type="component" value="Unassembled WGS sequence"/>
</dbReference>
<organism evidence="1 2">
    <name type="scientific">Aquibacillus albus</name>
    <dbReference type="NCBI Taxonomy" id="1168171"/>
    <lineage>
        <taxon>Bacteria</taxon>
        <taxon>Bacillati</taxon>
        <taxon>Bacillota</taxon>
        <taxon>Bacilli</taxon>
        <taxon>Bacillales</taxon>
        <taxon>Bacillaceae</taxon>
        <taxon>Aquibacillus</taxon>
    </lineage>
</organism>
<accession>A0ABS2MVF4</accession>
<dbReference type="RefSeq" id="WP_204497321.1">
    <property type="nucleotide sequence ID" value="NZ_JAFBDR010000001.1"/>
</dbReference>
<protein>
    <submittedName>
        <fullName evidence="1">Uncharacterized protein</fullName>
    </submittedName>
</protein>
<dbReference type="EMBL" id="JAFBDR010000001">
    <property type="protein sequence ID" value="MBM7569876.1"/>
    <property type="molecule type" value="Genomic_DNA"/>
</dbReference>